<dbReference type="AlphaFoldDB" id="A0AAV2CGT0"/>
<dbReference type="PANTHER" id="PTHR11439:SF475">
    <property type="entry name" value="CYSTEINE-RICH RLK (RECEPTOR-LIKE PROTEIN KINASE) 8"/>
    <property type="match status" value="1"/>
</dbReference>
<dbReference type="CDD" id="cd09272">
    <property type="entry name" value="RNase_HI_RT_Ty1"/>
    <property type="match status" value="1"/>
</dbReference>
<dbReference type="PANTHER" id="PTHR11439">
    <property type="entry name" value="GAG-POL-RELATED RETROTRANSPOSON"/>
    <property type="match status" value="1"/>
</dbReference>
<proteinExistence type="predicted"/>
<protein>
    <submittedName>
        <fullName evidence="1">Uncharacterized protein</fullName>
    </submittedName>
</protein>
<dbReference type="Proteomes" id="UP001497516">
    <property type="component" value="Chromosome 1"/>
</dbReference>
<evidence type="ECO:0000313" key="1">
    <source>
        <dbReference type="EMBL" id="CAL1355518.1"/>
    </source>
</evidence>
<accession>A0AAV2CGT0</accession>
<reference evidence="1 2" key="1">
    <citation type="submission" date="2024-04" db="EMBL/GenBank/DDBJ databases">
        <authorList>
            <person name="Fracassetti M."/>
        </authorList>
    </citation>
    <scope>NUCLEOTIDE SEQUENCE [LARGE SCALE GENOMIC DNA]</scope>
</reference>
<sequence length="171" mass="19397">MQNPKKVDLEIIKRVLRYVKGTIDHGILYKKGAYCKLEGYCDADYAGDLDTRRSTTGYVFTLGSGAVSWCTKRQPIVSLSSTKAEYRTVEMESQECTWLVQLLKDLHHFLREKVLKEEIEMKAVKTGDQAADIFTEALSRVKFEEFRSELGMIKKQKSVGDAEACEDTTPA</sequence>
<organism evidence="1 2">
    <name type="scientific">Linum trigynum</name>
    <dbReference type="NCBI Taxonomy" id="586398"/>
    <lineage>
        <taxon>Eukaryota</taxon>
        <taxon>Viridiplantae</taxon>
        <taxon>Streptophyta</taxon>
        <taxon>Embryophyta</taxon>
        <taxon>Tracheophyta</taxon>
        <taxon>Spermatophyta</taxon>
        <taxon>Magnoliopsida</taxon>
        <taxon>eudicotyledons</taxon>
        <taxon>Gunneridae</taxon>
        <taxon>Pentapetalae</taxon>
        <taxon>rosids</taxon>
        <taxon>fabids</taxon>
        <taxon>Malpighiales</taxon>
        <taxon>Linaceae</taxon>
        <taxon>Linum</taxon>
    </lineage>
</organism>
<name>A0AAV2CGT0_9ROSI</name>
<gene>
    <name evidence="1" type="ORF">LTRI10_LOCUS3274</name>
</gene>
<dbReference type="EMBL" id="OZ034813">
    <property type="protein sequence ID" value="CAL1355518.1"/>
    <property type="molecule type" value="Genomic_DNA"/>
</dbReference>
<evidence type="ECO:0000313" key="2">
    <source>
        <dbReference type="Proteomes" id="UP001497516"/>
    </source>
</evidence>
<keyword evidence="2" id="KW-1185">Reference proteome</keyword>